<keyword evidence="8" id="KW-1185">Reference proteome</keyword>
<dbReference type="GO" id="GO:0005739">
    <property type="term" value="C:mitochondrion"/>
    <property type="evidence" value="ECO:0007669"/>
    <property type="project" value="UniProtKB-SubCell"/>
</dbReference>
<evidence type="ECO:0000256" key="5">
    <source>
        <dbReference type="SAM" id="Phobius"/>
    </source>
</evidence>
<dbReference type="AlphaFoldDB" id="A0A2C5ZK12"/>
<feature type="transmembrane region" description="Helical" evidence="5">
    <location>
        <begin position="116"/>
        <end position="138"/>
    </location>
</feature>
<evidence type="ECO:0000259" key="6">
    <source>
        <dbReference type="PROSITE" id="PS51503"/>
    </source>
</evidence>
<protein>
    <recommendedName>
        <fullName evidence="6">HIG1 domain-containing protein</fullName>
    </recommendedName>
</protein>
<dbReference type="OrthoDB" id="1915122at2759"/>
<evidence type="ECO:0000313" key="7">
    <source>
        <dbReference type="EMBL" id="PHH82325.1"/>
    </source>
</evidence>
<dbReference type="PROSITE" id="PS51503">
    <property type="entry name" value="HIG1"/>
    <property type="match status" value="1"/>
</dbReference>
<dbReference type="EMBL" id="NJEU01000065">
    <property type="protein sequence ID" value="PHH82325.1"/>
    <property type="molecule type" value="Genomic_DNA"/>
</dbReference>
<keyword evidence="3 5" id="KW-1133">Transmembrane helix</keyword>
<comment type="subcellular location">
    <subcellularLocation>
        <location evidence="1">Mitochondrion</location>
    </subcellularLocation>
</comment>
<organism evidence="7 8">
    <name type="scientific">Ophiocordyceps australis</name>
    <dbReference type="NCBI Taxonomy" id="1399860"/>
    <lineage>
        <taxon>Eukaryota</taxon>
        <taxon>Fungi</taxon>
        <taxon>Dikarya</taxon>
        <taxon>Ascomycota</taxon>
        <taxon>Pezizomycotina</taxon>
        <taxon>Sordariomycetes</taxon>
        <taxon>Hypocreomycetidae</taxon>
        <taxon>Hypocreales</taxon>
        <taxon>Ophiocordycipitaceae</taxon>
        <taxon>Ophiocordyceps</taxon>
    </lineage>
</organism>
<keyword evidence="4 5" id="KW-0472">Membrane</keyword>
<dbReference type="Pfam" id="PF04588">
    <property type="entry name" value="HIG_1_N"/>
    <property type="match status" value="1"/>
</dbReference>
<evidence type="ECO:0000256" key="4">
    <source>
        <dbReference type="ARBA" id="ARBA00023136"/>
    </source>
</evidence>
<sequence>MKVLSKEEEEAHYNVVLRGGLIGGTAGLALGLGGVLLASRRYPAFRSLTIPFRTFLVTSSATFGAIVNADRSSIKFQRAQNPESDYRDKSALAMERLRDAEGPWRRFLDWGRENRYPIVFASWVASMGVSMAIVGRAPISTAQKLVQARVYAQALTLGVLIITAAFEMNDANKGSGRWETVMVLDPNDPEHKQLIEKKIHKEEYEGQDLWKGELLVVSIHNDQLLHHLG</sequence>
<gene>
    <name evidence="7" type="ORF">CDD82_6361</name>
</gene>
<dbReference type="GO" id="GO:0033617">
    <property type="term" value="P:mitochondrial respiratory chain complex IV assembly"/>
    <property type="evidence" value="ECO:0007669"/>
    <property type="project" value="TreeGrafter"/>
</dbReference>
<feature type="transmembrane region" description="Helical" evidence="5">
    <location>
        <begin position="20"/>
        <end position="38"/>
    </location>
</feature>
<dbReference type="PANTHER" id="PTHR28018:SF3">
    <property type="entry name" value="RESPIRATORY SUPERCOMPLEX FACTOR 2, MITOCHONDRIAL"/>
    <property type="match status" value="1"/>
</dbReference>
<reference evidence="7 8" key="1">
    <citation type="submission" date="2017-06" db="EMBL/GenBank/DDBJ databases">
        <title>Ant-infecting Ophiocordyceps genomes reveal a high diversity of potential behavioral manipulation genes and a possible major role for enterotoxins.</title>
        <authorList>
            <person name="De Bekker C."/>
            <person name="Evans H.C."/>
            <person name="Brachmann A."/>
            <person name="Hughes D.P."/>
        </authorList>
    </citation>
    <scope>NUCLEOTIDE SEQUENCE [LARGE SCALE GENOMIC DNA]</scope>
    <source>
        <strain evidence="7 8">1348a</strain>
    </source>
</reference>
<dbReference type="PANTHER" id="PTHR28018">
    <property type="entry name" value="RESPIRATORY SUPERCOMPLEX FACTOR 2, MITOCHONDRIAL"/>
    <property type="match status" value="1"/>
</dbReference>
<dbReference type="InterPro" id="IPR007667">
    <property type="entry name" value="Hypoxia_induced_domain"/>
</dbReference>
<keyword evidence="2 5" id="KW-0812">Transmembrane</keyword>
<evidence type="ECO:0000256" key="3">
    <source>
        <dbReference type="ARBA" id="ARBA00022989"/>
    </source>
</evidence>
<accession>A0A2C5ZK12</accession>
<feature type="transmembrane region" description="Helical" evidence="5">
    <location>
        <begin position="150"/>
        <end position="168"/>
    </location>
</feature>
<dbReference type="InterPro" id="IPR040153">
    <property type="entry name" value="Rcf2"/>
</dbReference>
<evidence type="ECO:0000313" key="8">
    <source>
        <dbReference type="Proteomes" id="UP000224854"/>
    </source>
</evidence>
<feature type="domain" description="HIG1" evidence="6">
    <location>
        <begin position="88"/>
        <end position="178"/>
    </location>
</feature>
<evidence type="ECO:0000256" key="1">
    <source>
        <dbReference type="ARBA" id="ARBA00004173"/>
    </source>
</evidence>
<proteinExistence type="predicted"/>
<evidence type="ECO:0000256" key="2">
    <source>
        <dbReference type="ARBA" id="ARBA00022692"/>
    </source>
</evidence>
<comment type="caution">
    <text evidence="7">The sequence shown here is derived from an EMBL/GenBank/DDBJ whole genome shotgun (WGS) entry which is preliminary data.</text>
</comment>
<name>A0A2C5ZK12_9HYPO</name>
<dbReference type="Proteomes" id="UP000224854">
    <property type="component" value="Unassembled WGS sequence"/>
</dbReference>